<proteinExistence type="predicted"/>
<dbReference type="GO" id="GO:0016788">
    <property type="term" value="F:hydrolase activity, acting on ester bonds"/>
    <property type="evidence" value="ECO:0007669"/>
    <property type="project" value="InterPro"/>
</dbReference>
<reference evidence="6 7" key="1">
    <citation type="submission" date="2018-03" db="EMBL/GenBank/DDBJ databases">
        <title>Characteristics and genome of n-alkane degrading marine bacteria Gordonia iterans isolated from crude oil contaminated in Tae-an, South Korea.</title>
        <authorList>
            <person name="Lee S.-S."/>
            <person name="Kim H."/>
        </authorList>
    </citation>
    <scope>NUCLEOTIDE SEQUENCE [LARGE SCALE GENOMIC DNA]</scope>
    <source>
        <strain evidence="6 7">Co17</strain>
    </source>
</reference>
<dbReference type="EMBL" id="CP027433">
    <property type="protein sequence ID" value="AVL99814.1"/>
    <property type="molecule type" value="Genomic_DNA"/>
</dbReference>
<accession>A0A2S0KDQ3</accession>
<keyword evidence="4" id="KW-0732">Signal</keyword>
<evidence type="ECO:0000313" key="7">
    <source>
        <dbReference type="Proteomes" id="UP000239814"/>
    </source>
</evidence>
<organism evidence="6 7">
    <name type="scientific">Gordonia iterans</name>
    <dbReference type="NCBI Taxonomy" id="1004901"/>
    <lineage>
        <taxon>Bacteria</taxon>
        <taxon>Bacillati</taxon>
        <taxon>Actinomycetota</taxon>
        <taxon>Actinomycetes</taxon>
        <taxon>Mycobacteriales</taxon>
        <taxon>Gordoniaceae</taxon>
        <taxon>Gordonia</taxon>
    </lineage>
</organism>
<dbReference type="Proteomes" id="UP000239814">
    <property type="component" value="Chromosome"/>
</dbReference>
<evidence type="ECO:0000256" key="1">
    <source>
        <dbReference type="PIRSR" id="PIRSR637460-1"/>
    </source>
</evidence>
<dbReference type="PANTHER" id="PTHR37981">
    <property type="entry name" value="LIPASE 2"/>
    <property type="match status" value="1"/>
</dbReference>
<evidence type="ECO:0000256" key="4">
    <source>
        <dbReference type="SAM" id="SignalP"/>
    </source>
</evidence>
<dbReference type="RefSeq" id="WP_105941546.1">
    <property type="nucleotide sequence ID" value="NZ_CP027433.1"/>
</dbReference>
<feature type="active site" description="Nucleophile" evidence="1">
    <location>
        <position position="55"/>
    </location>
</feature>
<dbReference type="InterPro" id="IPR037460">
    <property type="entry name" value="SEST-like"/>
</dbReference>
<dbReference type="InterPro" id="IPR013830">
    <property type="entry name" value="SGNH_hydro"/>
</dbReference>
<evidence type="ECO:0000256" key="2">
    <source>
        <dbReference type="PIRSR" id="PIRSR637460-2"/>
    </source>
</evidence>
<dbReference type="Gene3D" id="3.40.50.1110">
    <property type="entry name" value="SGNH hydrolase"/>
    <property type="match status" value="1"/>
</dbReference>
<sequence>MRRRLLAPLTAALLAVASTTAFAGPAPAEPELPAPPPAAKVAPYTGGPYAAMGDSRASGTHRTFTPGYYLGCLRSADSYPQILRNKLKPILFADTSCAGATSPNLWSTPQQTSTYPREPQLKRVPPGTQLITLSIGGNDMRWGPILARCLVERTGQDKNCRSNGALAAEVQTRLGAMGRGTHDALQAIRAAHPRAQIVMVGLGGFIGERGCFPTVPLPDGDAVWMREVFDRANTILRTVAESVDGSFIDVQTLSEGRDACRRGDAWYEGQTNADGTLKWHFNHAGSTAIARLVERVIIR</sequence>
<gene>
    <name evidence="6" type="ORF">C6V83_05480</name>
</gene>
<feature type="disulfide bond" evidence="2">
    <location>
        <begin position="149"/>
        <end position="160"/>
    </location>
</feature>
<feature type="signal peptide" evidence="4">
    <location>
        <begin position="1"/>
        <end position="23"/>
    </location>
</feature>
<protein>
    <submittedName>
        <fullName evidence="6">SGNH/GDSL hydrolase family protein</fullName>
    </submittedName>
</protein>
<keyword evidence="6" id="KW-0378">Hydrolase</keyword>
<feature type="domain" description="SGNH hydrolase-type esterase" evidence="5">
    <location>
        <begin position="51"/>
        <end position="286"/>
    </location>
</feature>
<evidence type="ECO:0000256" key="3">
    <source>
        <dbReference type="SAM" id="MobiDB-lite"/>
    </source>
</evidence>
<feature type="region of interest" description="Disordered" evidence="3">
    <location>
        <begin position="103"/>
        <end position="123"/>
    </location>
</feature>
<evidence type="ECO:0000313" key="6">
    <source>
        <dbReference type="EMBL" id="AVL99814.1"/>
    </source>
</evidence>
<dbReference type="InterPro" id="IPR036514">
    <property type="entry name" value="SGNH_hydro_sf"/>
</dbReference>
<keyword evidence="2" id="KW-1015">Disulfide bond</keyword>
<dbReference type="Pfam" id="PF13472">
    <property type="entry name" value="Lipase_GDSL_2"/>
    <property type="match status" value="1"/>
</dbReference>
<feature type="disulfide bond" evidence="2">
    <location>
        <begin position="72"/>
        <end position="97"/>
    </location>
</feature>
<dbReference type="KEGG" id="git:C6V83_05480"/>
<dbReference type="SUPFAM" id="SSF52266">
    <property type="entry name" value="SGNH hydrolase"/>
    <property type="match status" value="1"/>
</dbReference>
<evidence type="ECO:0000259" key="5">
    <source>
        <dbReference type="Pfam" id="PF13472"/>
    </source>
</evidence>
<dbReference type="AlphaFoldDB" id="A0A2S0KDQ3"/>
<feature type="active site" evidence="1">
    <location>
        <position position="280"/>
    </location>
</feature>
<dbReference type="PANTHER" id="PTHR37981:SF1">
    <property type="entry name" value="SGNH HYDROLASE-TYPE ESTERASE DOMAIN-CONTAINING PROTEIN"/>
    <property type="match status" value="1"/>
</dbReference>
<feature type="disulfide bond" evidence="2">
    <location>
        <begin position="211"/>
        <end position="260"/>
    </location>
</feature>
<dbReference type="CDD" id="cd01823">
    <property type="entry name" value="SEST_like"/>
    <property type="match status" value="1"/>
</dbReference>
<dbReference type="OrthoDB" id="5503950at2"/>
<dbReference type="GO" id="GO:0006629">
    <property type="term" value="P:lipid metabolic process"/>
    <property type="evidence" value="ECO:0007669"/>
    <property type="project" value="TreeGrafter"/>
</dbReference>
<keyword evidence="7" id="KW-1185">Reference proteome</keyword>
<feature type="compositionally biased region" description="Polar residues" evidence="3">
    <location>
        <begin position="103"/>
        <end position="115"/>
    </location>
</feature>
<name>A0A2S0KDQ3_9ACTN</name>
<feature type="chain" id="PRO_5038655261" evidence="4">
    <location>
        <begin position="24"/>
        <end position="299"/>
    </location>
</feature>